<sequence>MNKEKLKKLIYDIESESKDIEDSLKLLENYLENDILRKEISNSLKYKYLSMFILYEDFISMLLKEYNIYKIGITVDAAIKLLKEKNIFSDEIANYINSARLIRNRIGHRYKQLKIETLVNFLEENIEVRNSLFEFVKSFLK</sequence>
<dbReference type="Proteomes" id="UP000095558">
    <property type="component" value="Unassembled WGS sequence"/>
</dbReference>
<dbReference type="InterPro" id="IPR037038">
    <property type="entry name" value="HepT-like_sf"/>
</dbReference>
<dbReference type="Gene3D" id="1.20.120.580">
    <property type="entry name" value="bsu32300-like"/>
    <property type="match status" value="1"/>
</dbReference>
<evidence type="ECO:0000313" key="1">
    <source>
        <dbReference type="EMBL" id="CUN97317.1"/>
    </source>
</evidence>
<protein>
    <submittedName>
        <fullName evidence="1">Uncharacterized conserved protein</fullName>
    </submittedName>
</protein>
<dbReference type="EMBL" id="CYZV01000010">
    <property type="protein sequence ID" value="CUN97317.1"/>
    <property type="molecule type" value="Genomic_DNA"/>
</dbReference>
<accession>A0A174B954</accession>
<gene>
    <name evidence="1" type="ORF">ERS852470_01134</name>
</gene>
<reference evidence="1 2" key="1">
    <citation type="submission" date="2015-09" db="EMBL/GenBank/DDBJ databases">
        <authorList>
            <consortium name="Pathogen Informatics"/>
        </authorList>
    </citation>
    <scope>NUCLEOTIDE SEQUENCE [LARGE SCALE GENOMIC DNA]</scope>
    <source>
        <strain evidence="1 2">2789STDY5834855</strain>
    </source>
</reference>
<dbReference type="AlphaFoldDB" id="A0A174B954"/>
<evidence type="ECO:0000313" key="2">
    <source>
        <dbReference type="Proteomes" id="UP000095558"/>
    </source>
</evidence>
<organism evidence="1 2">
    <name type="scientific">Clostridium disporicum</name>
    <dbReference type="NCBI Taxonomy" id="84024"/>
    <lineage>
        <taxon>Bacteria</taxon>
        <taxon>Bacillati</taxon>
        <taxon>Bacillota</taxon>
        <taxon>Clostridia</taxon>
        <taxon>Eubacteriales</taxon>
        <taxon>Clostridiaceae</taxon>
        <taxon>Clostridium</taxon>
    </lineage>
</organism>
<name>A0A174B954_9CLOT</name>
<dbReference type="RefSeq" id="WP_055275851.1">
    <property type="nucleotide sequence ID" value="NZ_CYZV01000010.1"/>
</dbReference>
<proteinExistence type="predicted"/>